<reference evidence="2 3" key="1">
    <citation type="journal article" date="2015" name="Fungal Genet. Biol.">
        <title>Evolution of novel wood decay mechanisms in Agaricales revealed by the genome sequences of Fistulina hepatica and Cylindrobasidium torrendii.</title>
        <authorList>
            <person name="Floudas D."/>
            <person name="Held B.W."/>
            <person name="Riley R."/>
            <person name="Nagy L.G."/>
            <person name="Koehler G."/>
            <person name="Ransdell A.S."/>
            <person name="Younus H."/>
            <person name="Chow J."/>
            <person name="Chiniquy J."/>
            <person name="Lipzen A."/>
            <person name="Tritt A."/>
            <person name="Sun H."/>
            <person name="Haridas S."/>
            <person name="LaButti K."/>
            <person name="Ohm R.A."/>
            <person name="Kues U."/>
            <person name="Blanchette R.A."/>
            <person name="Grigoriev I.V."/>
            <person name="Minto R.E."/>
            <person name="Hibbett D.S."/>
        </authorList>
    </citation>
    <scope>NUCLEOTIDE SEQUENCE [LARGE SCALE GENOMIC DNA]</scope>
    <source>
        <strain evidence="2 3">ATCC 64428</strain>
    </source>
</reference>
<keyword evidence="3" id="KW-1185">Reference proteome</keyword>
<evidence type="ECO:0000256" key="1">
    <source>
        <dbReference type="SAM" id="MobiDB-lite"/>
    </source>
</evidence>
<gene>
    <name evidence="2" type="ORF">FISHEDRAFT_76140</name>
</gene>
<sequence length="164" mass="18261">MQQVNRFCFAQDFACNANILNGVVLPKPLPLRKTSPPPDKPTVSHEQMPGPHAQMRALDLLKARLPAPPQSITSCGLSIVWPVCTTLQETVSIVFELKVIQWNMSFGLLSGLWLYINGSFDEDISHVRGGLDYGHYNAMVWHRWLTFGTAGSIIPACTLERNTN</sequence>
<dbReference type="AlphaFoldDB" id="A0A0D7A7L9"/>
<evidence type="ECO:0000313" key="3">
    <source>
        <dbReference type="Proteomes" id="UP000054144"/>
    </source>
</evidence>
<accession>A0A0D7A7L9</accession>
<dbReference type="Proteomes" id="UP000054144">
    <property type="component" value="Unassembled WGS sequence"/>
</dbReference>
<evidence type="ECO:0000313" key="2">
    <source>
        <dbReference type="EMBL" id="KIY45906.1"/>
    </source>
</evidence>
<dbReference type="EMBL" id="KN882045">
    <property type="protein sequence ID" value="KIY45906.1"/>
    <property type="molecule type" value="Genomic_DNA"/>
</dbReference>
<proteinExistence type="predicted"/>
<protein>
    <submittedName>
        <fullName evidence="2">Uncharacterized protein</fullName>
    </submittedName>
</protein>
<organism evidence="2 3">
    <name type="scientific">Fistulina hepatica ATCC 64428</name>
    <dbReference type="NCBI Taxonomy" id="1128425"/>
    <lineage>
        <taxon>Eukaryota</taxon>
        <taxon>Fungi</taxon>
        <taxon>Dikarya</taxon>
        <taxon>Basidiomycota</taxon>
        <taxon>Agaricomycotina</taxon>
        <taxon>Agaricomycetes</taxon>
        <taxon>Agaricomycetidae</taxon>
        <taxon>Agaricales</taxon>
        <taxon>Fistulinaceae</taxon>
        <taxon>Fistulina</taxon>
    </lineage>
</organism>
<name>A0A0D7A7L9_9AGAR</name>
<feature type="region of interest" description="Disordered" evidence="1">
    <location>
        <begin position="30"/>
        <end position="49"/>
    </location>
</feature>